<evidence type="ECO:0000313" key="1">
    <source>
        <dbReference type="EMBL" id="KAJ7003015.1"/>
    </source>
</evidence>
<proteinExistence type="predicted"/>
<organism evidence="1 2">
    <name type="scientific">Populus alba x Populus x berolinensis</name>
    <dbReference type="NCBI Taxonomy" id="444605"/>
    <lineage>
        <taxon>Eukaryota</taxon>
        <taxon>Viridiplantae</taxon>
        <taxon>Streptophyta</taxon>
        <taxon>Embryophyta</taxon>
        <taxon>Tracheophyta</taxon>
        <taxon>Spermatophyta</taxon>
        <taxon>Magnoliopsida</taxon>
        <taxon>eudicotyledons</taxon>
        <taxon>Gunneridae</taxon>
        <taxon>Pentapetalae</taxon>
        <taxon>rosids</taxon>
        <taxon>fabids</taxon>
        <taxon>Malpighiales</taxon>
        <taxon>Salicaceae</taxon>
        <taxon>Saliceae</taxon>
        <taxon>Populus</taxon>
    </lineage>
</organism>
<protein>
    <submittedName>
        <fullName evidence="1">Uncharacterized protein</fullName>
    </submittedName>
</protein>
<accession>A0AAD6R5Z1</accession>
<keyword evidence="2" id="KW-1185">Reference proteome</keyword>
<evidence type="ECO:0000313" key="2">
    <source>
        <dbReference type="Proteomes" id="UP001164929"/>
    </source>
</evidence>
<dbReference type="EMBL" id="JAQIZT010000003">
    <property type="protein sequence ID" value="KAJ7003015.1"/>
    <property type="molecule type" value="Genomic_DNA"/>
</dbReference>
<name>A0AAD6R5Z1_9ROSI</name>
<dbReference type="Proteomes" id="UP001164929">
    <property type="component" value="Chromosome 3"/>
</dbReference>
<sequence>MRIQSPNRKRSKAAVTEPPGLFPIVLQLWLQHL</sequence>
<comment type="caution">
    <text evidence="1">The sequence shown here is derived from an EMBL/GenBank/DDBJ whole genome shotgun (WGS) entry which is preliminary data.</text>
</comment>
<dbReference type="AlphaFoldDB" id="A0AAD6R5Z1"/>
<gene>
    <name evidence="1" type="ORF">NC653_008293</name>
</gene>
<reference evidence="1" key="1">
    <citation type="journal article" date="2023" name="Mol. Ecol. Resour.">
        <title>Chromosome-level genome assembly of a triploid poplar Populus alba 'Berolinensis'.</title>
        <authorList>
            <person name="Chen S."/>
            <person name="Yu Y."/>
            <person name="Wang X."/>
            <person name="Wang S."/>
            <person name="Zhang T."/>
            <person name="Zhou Y."/>
            <person name="He R."/>
            <person name="Meng N."/>
            <person name="Wang Y."/>
            <person name="Liu W."/>
            <person name="Liu Z."/>
            <person name="Liu J."/>
            <person name="Guo Q."/>
            <person name="Huang H."/>
            <person name="Sederoff R.R."/>
            <person name="Wang G."/>
            <person name="Qu G."/>
            <person name="Chen S."/>
        </authorList>
    </citation>
    <scope>NUCLEOTIDE SEQUENCE</scope>
    <source>
        <strain evidence="1">SC-2020</strain>
    </source>
</reference>